<dbReference type="Proteomes" id="UP001303473">
    <property type="component" value="Unassembled WGS sequence"/>
</dbReference>
<dbReference type="InterPro" id="IPR033648">
    <property type="entry name" value="AAR2_C"/>
</dbReference>
<dbReference type="Gene3D" id="1.25.40.550">
    <property type="entry name" value="Aar2, C-terminal domain-like"/>
    <property type="match status" value="1"/>
</dbReference>
<protein>
    <submittedName>
        <fullName evidence="5">Aar2 protein</fullName>
    </submittedName>
</protein>
<evidence type="ECO:0000313" key="5">
    <source>
        <dbReference type="EMBL" id="KAK3937613.1"/>
    </source>
</evidence>
<feature type="domain" description="AAR2 N-terminal" evidence="4">
    <location>
        <begin position="18"/>
        <end position="179"/>
    </location>
</feature>
<sequence>MDSAMELDTLSRKCLGNGDVFLILDLPEKSIVGHDSLAITANNTKELGFRDIPEGAHFLWVSVPNAVSRCGYWYVTPEGRKSVRVKQWDSYNEVLGAPGSQFEVREKKANLESIYPKLIPYDYNGKSGNTESGSLAPRKSLLRSASSLSLDVESLSPRHALWQYLTWEIDETTLARITGKRATNDWLVDTSDAAKGEMQFDLRFAHSGGAALKKIIGSEFNFLFSQDIADLQIVDKVSTDSDDTTPRILAHLVRVGAESHILADLQFTFLTGMHLSNLACIEHWWALVLKIILRAYRLLLTNAKLCYRLLETIHAQLVYNEKYLVGKSSEGGASRDNTAGEWMDGGEGILETIPLYKSKLRKAVQEYKRKVDEILCGSTPRRTTEHAEVADAAAELEEWFSNHVREDKRRTGSTAADRQDDDGDDGVLVDRDNDSEDDDDAPVIVELDESGREVGLVSFDRD</sequence>
<evidence type="ECO:0000259" key="4">
    <source>
        <dbReference type="Pfam" id="PF20981"/>
    </source>
</evidence>
<feature type="compositionally biased region" description="Acidic residues" evidence="2">
    <location>
        <begin position="419"/>
        <end position="441"/>
    </location>
</feature>
<gene>
    <name evidence="5" type="ORF">QBC46DRAFT_366068</name>
</gene>
<comment type="caution">
    <text evidence="5">The sequence shown here is derived from an EMBL/GenBank/DDBJ whole genome shotgun (WGS) entry which is preliminary data.</text>
</comment>
<accession>A0AAN6N4G2</accession>
<evidence type="ECO:0000256" key="1">
    <source>
        <dbReference type="ARBA" id="ARBA00006281"/>
    </source>
</evidence>
<evidence type="ECO:0000313" key="6">
    <source>
        <dbReference type="Proteomes" id="UP001303473"/>
    </source>
</evidence>
<dbReference type="PANTHER" id="PTHR12689">
    <property type="entry name" value="A1 CISTRON SPLICING FACTOR AAR2-RELATED"/>
    <property type="match status" value="1"/>
</dbReference>
<dbReference type="AlphaFoldDB" id="A0AAN6N4G2"/>
<dbReference type="EMBL" id="MU853849">
    <property type="protein sequence ID" value="KAK3937613.1"/>
    <property type="molecule type" value="Genomic_DNA"/>
</dbReference>
<dbReference type="PANTHER" id="PTHR12689:SF4">
    <property type="entry name" value="PROTEIN AAR2 HOMOLOG"/>
    <property type="match status" value="1"/>
</dbReference>
<dbReference type="InterPro" id="IPR007946">
    <property type="entry name" value="AAR2"/>
</dbReference>
<keyword evidence="6" id="KW-1185">Reference proteome</keyword>
<dbReference type="GO" id="GO:0000244">
    <property type="term" value="P:spliceosomal tri-snRNP complex assembly"/>
    <property type="evidence" value="ECO:0007669"/>
    <property type="project" value="TreeGrafter"/>
</dbReference>
<evidence type="ECO:0000259" key="3">
    <source>
        <dbReference type="Pfam" id="PF05282"/>
    </source>
</evidence>
<dbReference type="InterPro" id="IPR038514">
    <property type="entry name" value="AAR2_C_sf"/>
</dbReference>
<organism evidence="5 6">
    <name type="scientific">Diplogelasinospora grovesii</name>
    <dbReference type="NCBI Taxonomy" id="303347"/>
    <lineage>
        <taxon>Eukaryota</taxon>
        <taxon>Fungi</taxon>
        <taxon>Dikarya</taxon>
        <taxon>Ascomycota</taxon>
        <taxon>Pezizomycotina</taxon>
        <taxon>Sordariomycetes</taxon>
        <taxon>Sordariomycetidae</taxon>
        <taxon>Sordariales</taxon>
        <taxon>Diplogelasinosporaceae</taxon>
        <taxon>Diplogelasinospora</taxon>
    </lineage>
</organism>
<dbReference type="Pfam" id="PF05282">
    <property type="entry name" value="AAR2"/>
    <property type="match status" value="1"/>
</dbReference>
<feature type="domain" description="AAR2 C-terminal" evidence="3">
    <location>
        <begin position="240"/>
        <end position="403"/>
    </location>
</feature>
<dbReference type="CDD" id="cd13777">
    <property type="entry name" value="Aar2_N"/>
    <property type="match status" value="1"/>
</dbReference>
<evidence type="ECO:0000256" key="2">
    <source>
        <dbReference type="SAM" id="MobiDB-lite"/>
    </source>
</evidence>
<name>A0AAN6N4G2_9PEZI</name>
<comment type="similarity">
    <text evidence="1">Belongs to the AAR2 family.</text>
</comment>
<dbReference type="CDD" id="cd13778">
    <property type="entry name" value="Aar2_C"/>
    <property type="match status" value="1"/>
</dbReference>
<dbReference type="InterPro" id="IPR038516">
    <property type="entry name" value="AAR2_N_sf"/>
</dbReference>
<dbReference type="Gene3D" id="2.60.34.20">
    <property type="match status" value="1"/>
</dbReference>
<dbReference type="InterPro" id="IPR033647">
    <property type="entry name" value="Aar2_N"/>
</dbReference>
<dbReference type="Pfam" id="PF20981">
    <property type="entry name" value="AAR2_1st"/>
    <property type="match status" value="1"/>
</dbReference>
<feature type="region of interest" description="Disordered" evidence="2">
    <location>
        <begin position="406"/>
        <end position="447"/>
    </location>
</feature>
<reference evidence="6" key="1">
    <citation type="journal article" date="2023" name="Mol. Phylogenet. Evol.">
        <title>Genome-scale phylogeny and comparative genomics of the fungal order Sordariales.</title>
        <authorList>
            <person name="Hensen N."/>
            <person name="Bonometti L."/>
            <person name="Westerberg I."/>
            <person name="Brannstrom I.O."/>
            <person name="Guillou S."/>
            <person name="Cros-Aarteil S."/>
            <person name="Calhoun S."/>
            <person name="Haridas S."/>
            <person name="Kuo A."/>
            <person name="Mondo S."/>
            <person name="Pangilinan J."/>
            <person name="Riley R."/>
            <person name="LaButti K."/>
            <person name="Andreopoulos B."/>
            <person name="Lipzen A."/>
            <person name="Chen C."/>
            <person name="Yan M."/>
            <person name="Daum C."/>
            <person name="Ng V."/>
            <person name="Clum A."/>
            <person name="Steindorff A."/>
            <person name="Ohm R.A."/>
            <person name="Martin F."/>
            <person name="Silar P."/>
            <person name="Natvig D.O."/>
            <person name="Lalanne C."/>
            <person name="Gautier V."/>
            <person name="Ament-Velasquez S.L."/>
            <person name="Kruys A."/>
            <person name="Hutchinson M.I."/>
            <person name="Powell A.J."/>
            <person name="Barry K."/>
            <person name="Miller A.N."/>
            <person name="Grigoriev I.V."/>
            <person name="Debuchy R."/>
            <person name="Gladieux P."/>
            <person name="Hiltunen Thoren M."/>
            <person name="Johannesson H."/>
        </authorList>
    </citation>
    <scope>NUCLEOTIDE SEQUENCE [LARGE SCALE GENOMIC DNA]</scope>
    <source>
        <strain evidence="6">CBS 340.73</strain>
    </source>
</reference>
<proteinExistence type="inferred from homology"/>